<protein>
    <submittedName>
        <fullName evidence="2">Uncharacterized protein</fullName>
    </submittedName>
</protein>
<feature type="transmembrane region" description="Helical" evidence="1">
    <location>
        <begin position="272"/>
        <end position="292"/>
    </location>
</feature>
<feature type="transmembrane region" description="Helical" evidence="1">
    <location>
        <begin position="231"/>
        <end position="252"/>
    </location>
</feature>
<keyword evidence="1" id="KW-1133">Transmembrane helix</keyword>
<reference evidence="2" key="1">
    <citation type="submission" date="2021-01" db="EMBL/GenBank/DDBJ databases">
        <authorList>
            <person name="Corre E."/>
            <person name="Pelletier E."/>
            <person name="Niang G."/>
            <person name="Scheremetjew M."/>
            <person name="Finn R."/>
            <person name="Kale V."/>
            <person name="Holt S."/>
            <person name="Cochrane G."/>
            <person name="Meng A."/>
            <person name="Brown T."/>
            <person name="Cohen L."/>
        </authorList>
    </citation>
    <scope>NUCLEOTIDE SEQUENCE</scope>
    <source>
        <strain evidence="2">SAG 11-49</strain>
    </source>
</reference>
<feature type="transmembrane region" description="Helical" evidence="1">
    <location>
        <begin position="124"/>
        <end position="143"/>
    </location>
</feature>
<evidence type="ECO:0000256" key="1">
    <source>
        <dbReference type="SAM" id="Phobius"/>
    </source>
</evidence>
<feature type="transmembrane region" description="Helical" evidence="1">
    <location>
        <begin position="313"/>
        <end position="333"/>
    </location>
</feature>
<name>A0A7S0S026_9CHLO</name>
<accession>A0A7S0S026</accession>
<dbReference type="EMBL" id="HBFB01030050">
    <property type="protein sequence ID" value="CAD8692594.1"/>
    <property type="molecule type" value="Transcribed_RNA"/>
</dbReference>
<dbReference type="AlphaFoldDB" id="A0A7S0S026"/>
<gene>
    <name evidence="2" type="ORF">CLEI1391_LOCUS16777</name>
</gene>
<keyword evidence="1" id="KW-0812">Transmembrane</keyword>
<proteinExistence type="predicted"/>
<keyword evidence="1" id="KW-0472">Membrane</keyword>
<organism evidence="2">
    <name type="scientific">Chlamydomonas leiostraca</name>
    <dbReference type="NCBI Taxonomy" id="1034604"/>
    <lineage>
        <taxon>Eukaryota</taxon>
        <taxon>Viridiplantae</taxon>
        <taxon>Chlorophyta</taxon>
        <taxon>core chlorophytes</taxon>
        <taxon>Chlorophyceae</taxon>
        <taxon>CS clade</taxon>
        <taxon>Chlamydomonadales</taxon>
        <taxon>Chlamydomonadaceae</taxon>
        <taxon>Chlamydomonas</taxon>
    </lineage>
</organism>
<feature type="transmembrane region" description="Helical" evidence="1">
    <location>
        <begin position="339"/>
        <end position="359"/>
    </location>
</feature>
<feature type="transmembrane region" description="Helical" evidence="1">
    <location>
        <begin position="188"/>
        <end position="210"/>
    </location>
</feature>
<sequence length="365" mass="37945">MMLLSQRAVKAGPCSTGKRPCSALGRTMPVPMRVTPSMPAPASPCSQQHPVSRSVLCQADQSSGDSSPGFLTTPESQSQAFGVLAMTSGALGVTALLAPALILGVMFPGTNMIGDPIYGELDPYYLRIAGATLAISAAVEYSLMDAAAAGRLRSATYQRLMLGTIAKSAAYLAVFATSAEAWTPALMALYPSAAVAALVINASVLTNINAQHGGSFPDLGMSLLPAGRDGWVYLGVSLMYLATAVLCVVPDAPSLFADAQVVGGFQDGPISLLLRHTWAPGFLLAGVAALNLRDAADRDRLGASTFKRLNLGLVGLECGYVACFLLAMVSRAAPADLMGVSNVAVSLGISSFCTWHWLWAQKSKK</sequence>
<feature type="transmembrane region" description="Helical" evidence="1">
    <location>
        <begin position="164"/>
        <end position="182"/>
    </location>
</feature>
<evidence type="ECO:0000313" key="2">
    <source>
        <dbReference type="EMBL" id="CAD8692594.1"/>
    </source>
</evidence>
<feature type="transmembrane region" description="Helical" evidence="1">
    <location>
        <begin position="80"/>
        <end position="104"/>
    </location>
</feature>